<gene>
    <name evidence="2" type="ORF">DI586_00670</name>
</gene>
<name>A0A2W5FQP6_9BACT</name>
<reference evidence="2 3" key="1">
    <citation type="submission" date="2017-08" db="EMBL/GenBank/DDBJ databases">
        <title>Infants hospitalized years apart are colonized by the same room-sourced microbial strains.</title>
        <authorList>
            <person name="Brooks B."/>
            <person name="Olm M.R."/>
            <person name="Firek B.A."/>
            <person name="Baker R."/>
            <person name="Thomas B.C."/>
            <person name="Morowitz M.J."/>
            <person name="Banfield J.F."/>
        </authorList>
    </citation>
    <scope>NUCLEOTIDE SEQUENCE [LARGE SCALE GENOMIC DNA]</scope>
    <source>
        <strain evidence="2">S2_006_000_R2_64</strain>
    </source>
</reference>
<sequence length="334" mass="36403">MDTKSYFLTQVLERLAAPLVAAISEVSVRNMMVPDPSQPGAMRPEAEQVAGLLTKATQMSIGLSNLVDVSLPENEADSMRLALTTLSSPLIANLYRLTGRVPNDSELDRIMSAMNSVITYSDHFVTAGDANARMQHMDTDFFPVDPHQITLQYMNVLLPAVNSIMAYSFGQPEKKLVQDVTERLVKEAKTFRENIFSELNDKEAVRAELAILRMAALIYSQCHFAEMAKLMATEEQARQGLAPAMTTLWQAFGLRLQMLEVVAEALVPGAKSKRTSSSSSKAPEVEKPIQQMPAEAPAASPPAPPVEAKTEDNTANPSSAPASNPMAFFAKKTS</sequence>
<dbReference type="AlphaFoldDB" id="A0A2W5FQP6"/>
<evidence type="ECO:0000313" key="3">
    <source>
        <dbReference type="Proteomes" id="UP000249739"/>
    </source>
</evidence>
<proteinExistence type="predicted"/>
<evidence type="ECO:0000256" key="1">
    <source>
        <dbReference type="SAM" id="MobiDB-lite"/>
    </source>
</evidence>
<feature type="region of interest" description="Disordered" evidence="1">
    <location>
        <begin position="270"/>
        <end position="334"/>
    </location>
</feature>
<dbReference type="Proteomes" id="UP000249739">
    <property type="component" value="Unassembled WGS sequence"/>
</dbReference>
<feature type="compositionally biased region" description="Polar residues" evidence="1">
    <location>
        <begin position="313"/>
        <end position="322"/>
    </location>
</feature>
<protein>
    <submittedName>
        <fullName evidence="2">Uncharacterized protein</fullName>
    </submittedName>
</protein>
<organism evidence="2 3">
    <name type="scientific">Micavibrio aeruginosavorus</name>
    <dbReference type="NCBI Taxonomy" id="349221"/>
    <lineage>
        <taxon>Bacteria</taxon>
        <taxon>Pseudomonadati</taxon>
        <taxon>Bdellovibrionota</taxon>
        <taxon>Bdellovibrionia</taxon>
        <taxon>Bdellovibrionales</taxon>
        <taxon>Pseudobdellovibrionaceae</taxon>
        <taxon>Micavibrio</taxon>
    </lineage>
</organism>
<dbReference type="EMBL" id="QFOT01000003">
    <property type="protein sequence ID" value="PZP57328.1"/>
    <property type="molecule type" value="Genomic_DNA"/>
</dbReference>
<comment type="caution">
    <text evidence="2">The sequence shown here is derived from an EMBL/GenBank/DDBJ whole genome shotgun (WGS) entry which is preliminary data.</text>
</comment>
<evidence type="ECO:0000313" key="2">
    <source>
        <dbReference type="EMBL" id="PZP57328.1"/>
    </source>
</evidence>
<accession>A0A2W5FQP6</accession>